<evidence type="ECO:0000256" key="8">
    <source>
        <dbReference type="ARBA" id="ARBA00023032"/>
    </source>
</evidence>
<feature type="region of interest" description="Disordered" evidence="10">
    <location>
        <begin position="229"/>
        <end position="360"/>
    </location>
</feature>
<comment type="subcellular location">
    <subcellularLocation>
        <location evidence="1">Membrane</location>
        <topology evidence="1">Multi-pass membrane protein</topology>
    </subcellularLocation>
</comment>
<evidence type="ECO:0000256" key="2">
    <source>
        <dbReference type="ARBA" id="ARBA00022448"/>
    </source>
</evidence>
<evidence type="ECO:0000256" key="9">
    <source>
        <dbReference type="ARBA" id="ARBA00023136"/>
    </source>
</evidence>
<feature type="transmembrane region" description="Helical" evidence="11">
    <location>
        <begin position="150"/>
        <end position="169"/>
    </location>
</feature>
<keyword evidence="3" id="KW-1003">Cell membrane</keyword>
<accession>A0ABN0V9G8</accession>
<evidence type="ECO:0000256" key="6">
    <source>
        <dbReference type="ARBA" id="ARBA00022692"/>
    </source>
</evidence>
<evidence type="ECO:0000256" key="3">
    <source>
        <dbReference type="ARBA" id="ARBA00022475"/>
    </source>
</evidence>
<proteinExistence type="predicted"/>
<feature type="compositionally biased region" description="Gly residues" evidence="10">
    <location>
        <begin position="293"/>
        <end position="305"/>
    </location>
</feature>
<evidence type="ECO:0000256" key="5">
    <source>
        <dbReference type="ARBA" id="ARBA00022605"/>
    </source>
</evidence>
<keyword evidence="6 11" id="KW-0812">Transmembrane</keyword>
<evidence type="ECO:0008006" key="14">
    <source>
        <dbReference type="Google" id="ProtNLM"/>
    </source>
</evidence>
<keyword evidence="9 11" id="KW-0472">Membrane</keyword>
<sequence length="360" mass="37778">MFGNGRWLGFGLLPGLVSLVLYGAALTGLFYGADDFTAWATPFASDWSSPWLGLFRGFLTAVVISLGLFLSVITFTAVTLLVGQPFYESLSEQVDRTEGGEVPESGRSFWEDLWISARDSLRLLVRVMLYGILLFALGFIPVIGQTVVPAIGFCVSGFFLTQELTSVALQRRRVDLDEQLVLLRGRRATALGFGVPLVLLFLIPFVAVFLMPGAVAGATLLARDLVGADGSADDADDAEDEAARDQAQGGQTGPYGNAGPYGGGQQPYGAGQQSYGQGYAQAPGQAYPQAPGQGYGGQGYAGQGQGYAAPAPGQGQGYGQPPYGQPPAQGYGYDYGQAPAQPGYGQAPGYGHNPDPRSSS</sequence>
<feature type="compositionally biased region" description="Acidic residues" evidence="10">
    <location>
        <begin position="231"/>
        <end position="242"/>
    </location>
</feature>
<keyword evidence="13" id="KW-1185">Reference proteome</keyword>
<name>A0ABN0V9G8_9ACTN</name>
<keyword evidence="7 11" id="KW-1133">Transmembrane helix</keyword>
<feature type="transmembrane region" description="Helical" evidence="11">
    <location>
        <begin position="123"/>
        <end position="144"/>
    </location>
</feature>
<gene>
    <name evidence="12" type="ORF">GCM10010302_20080</name>
</gene>
<keyword evidence="8" id="KW-0764">Sulfate transport</keyword>
<dbReference type="PANTHER" id="PTHR37468">
    <property type="entry name" value="SULFATE TRANSPORTER CYSZ"/>
    <property type="match status" value="1"/>
</dbReference>
<dbReference type="EMBL" id="BAAABV010000014">
    <property type="protein sequence ID" value="GAA0282184.1"/>
    <property type="molecule type" value="Genomic_DNA"/>
</dbReference>
<reference evidence="12 13" key="1">
    <citation type="journal article" date="2019" name="Int. J. Syst. Evol. Microbiol.">
        <title>The Global Catalogue of Microorganisms (GCM) 10K type strain sequencing project: providing services to taxonomists for standard genome sequencing and annotation.</title>
        <authorList>
            <consortium name="The Broad Institute Genomics Platform"/>
            <consortium name="The Broad Institute Genome Sequencing Center for Infectious Disease"/>
            <person name="Wu L."/>
            <person name="Ma J."/>
        </authorList>
    </citation>
    <scope>NUCLEOTIDE SEQUENCE [LARGE SCALE GENOMIC DNA]</scope>
    <source>
        <strain evidence="12 13">JCM 4505</strain>
    </source>
</reference>
<evidence type="ECO:0000256" key="1">
    <source>
        <dbReference type="ARBA" id="ARBA00004141"/>
    </source>
</evidence>
<evidence type="ECO:0000313" key="12">
    <source>
        <dbReference type="EMBL" id="GAA0282184.1"/>
    </source>
</evidence>
<dbReference type="Proteomes" id="UP001501867">
    <property type="component" value="Unassembled WGS sequence"/>
</dbReference>
<keyword evidence="4" id="KW-0997">Cell inner membrane</keyword>
<dbReference type="Pfam" id="PF07264">
    <property type="entry name" value="EI24"/>
    <property type="match status" value="1"/>
</dbReference>
<evidence type="ECO:0000256" key="7">
    <source>
        <dbReference type="ARBA" id="ARBA00022989"/>
    </source>
</evidence>
<dbReference type="InterPro" id="IPR059112">
    <property type="entry name" value="CysZ/EI24"/>
</dbReference>
<dbReference type="InterPro" id="IPR050480">
    <property type="entry name" value="CysZ-like"/>
</dbReference>
<keyword evidence="5" id="KW-0028">Amino-acid biosynthesis</keyword>
<comment type="caution">
    <text evidence="12">The sequence shown here is derived from an EMBL/GenBank/DDBJ whole genome shotgun (WGS) entry which is preliminary data.</text>
</comment>
<feature type="transmembrane region" description="Helical" evidence="11">
    <location>
        <begin position="53"/>
        <end position="82"/>
    </location>
</feature>
<keyword evidence="2" id="KW-0813">Transport</keyword>
<organism evidence="12 13">
    <name type="scientific">Streptomyces polychromogenes</name>
    <dbReference type="NCBI Taxonomy" id="67342"/>
    <lineage>
        <taxon>Bacteria</taxon>
        <taxon>Bacillati</taxon>
        <taxon>Actinomycetota</taxon>
        <taxon>Actinomycetes</taxon>
        <taxon>Kitasatosporales</taxon>
        <taxon>Streptomycetaceae</taxon>
        <taxon>Streptomyces</taxon>
    </lineage>
</organism>
<feature type="compositionally biased region" description="Low complexity" evidence="10">
    <location>
        <begin position="267"/>
        <end position="292"/>
    </location>
</feature>
<evidence type="ECO:0000256" key="11">
    <source>
        <dbReference type="SAM" id="Phobius"/>
    </source>
</evidence>
<evidence type="ECO:0000313" key="13">
    <source>
        <dbReference type="Proteomes" id="UP001501867"/>
    </source>
</evidence>
<dbReference type="PANTHER" id="PTHR37468:SF1">
    <property type="entry name" value="SULFATE TRANSPORTER CYSZ"/>
    <property type="match status" value="1"/>
</dbReference>
<evidence type="ECO:0000256" key="10">
    <source>
        <dbReference type="SAM" id="MobiDB-lite"/>
    </source>
</evidence>
<feature type="transmembrane region" description="Helical" evidence="11">
    <location>
        <begin position="7"/>
        <end position="33"/>
    </location>
</feature>
<feature type="compositionally biased region" description="Low complexity" evidence="10">
    <location>
        <begin position="306"/>
        <end position="341"/>
    </location>
</feature>
<evidence type="ECO:0000256" key="4">
    <source>
        <dbReference type="ARBA" id="ARBA00022519"/>
    </source>
</evidence>
<protein>
    <recommendedName>
        <fullName evidence="14">CysZ protein</fullName>
    </recommendedName>
</protein>
<feature type="transmembrane region" description="Helical" evidence="11">
    <location>
        <begin position="190"/>
        <end position="211"/>
    </location>
</feature>